<feature type="transmembrane region" description="Helical" evidence="1">
    <location>
        <begin position="85"/>
        <end position="103"/>
    </location>
</feature>
<dbReference type="EnsemblMetazoa" id="CJA33119.1">
    <property type="protein sequence ID" value="CJA33119.1"/>
    <property type="gene ID" value="WBGene00208966"/>
</dbReference>
<proteinExistence type="predicted"/>
<evidence type="ECO:0000256" key="1">
    <source>
        <dbReference type="SAM" id="Phobius"/>
    </source>
</evidence>
<organism evidence="2 3">
    <name type="scientific">Caenorhabditis japonica</name>
    <dbReference type="NCBI Taxonomy" id="281687"/>
    <lineage>
        <taxon>Eukaryota</taxon>
        <taxon>Metazoa</taxon>
        <taxon>Ecdysozoa</taxon>
        <taxon>Nematoda</taxon>
        <taxon>Chromadorea</taxon>
        <taxon>Rhabditida</taxon>
        <taxon>Rhabditina</taxon>
        <taxon>Rhabditomorpha</taxon>
        <taxon>Rhabditoidea</taxon>
        <taxon>Rhabditidae</taxon>
        <taxon>Peloderinae</taxon>
        <taxon>Caenorhabditis</taxon>
    </lineage>
</organism>
<name>A0A8R1IC87_CAEJA</name>
<dbReference type="Proteomes" id="UP000005237">
    <property type="component" value="Unassembled WGS sequence"/>
</dbReference>
<protein>
    <submittedName>
        <fullName evidence="2">Uncharacterized protein</fullName>
    </submittedName>
</protein>
<keyword evidence="1" id="KW-1133">Transmembrane helix</keyword>
<keyword evidence="3" id="KW-1185">Reference proteome</keyword>
<accession>A0A8R1IC87</accession>
<keyword evidence="1" id="KW-0812">Transmembrane</keyword>
<evidence type="ECO:0000313" key="2">
    <source>
        <dbReference type="EnsemblMetazoa" id="CJA33119.1"/>
    </source>
</evidence>
<dbReference type="AlphaFoldDB" id="A0A8R1IC87"/>
<evidence type="ECO:0000313" key="3">
    <source>
        <dbReference type="Proteomes" id="UP000005237"/>
    </source>
</evidence>
<keyword evidence="1" id="KW-0472">Membrane</keyword>
<reference evidence="2" key="2">
    <citation type="submission" date="2022-06" db="UniProtKB">
        <authorList>
            <consortium name="EnsemblMetazoa"/>
        </authorList>
    </citation>
    <scope>IDENTIFICATION</scope>
    <source>
        <strain evidence="2">DF5081</strain>
    </source>
</reference>
<sequence>MFDEKDEDPTKPLISQVKFAEAVKLVNSRSEPFSNMLEWLIPTQNKIACFTGTTCYRKRAVCLLGPNGKIQESDFDLPKDTPKNIACTSIFFAFSLLVISFFLW</sequence>
<reference evidence="3" key="1">
    <citation type="submission" date="2010-08" db="EMBL/GenBank/DDBJ databases">
        <authorList>
            <consortium name="Caenorhabditis japonica Sequencing Consortium"/>
            <person name="Wilson R.K."/>
        </authorList>
    </citation>
    <scope>NUCLEOTIDE SEQUENCE [LARGE SCALE GENOMIC DNA]</scope>
    <source>
        <strain evidence="3">DF5081</strain>
    </source>
</reference>